<reference evidence="2" key="1">
    <citation type="submission" date="2021-07" db="EMBL/GenBank/DDBJ databases">
        <authorList>
            <person name="Branca A.L. A."/>
        </authorList>
    </citation>
    <scope>NUCLEOTIDE SEQUENCE</scope>
</reference>
<protein>
    <recommendedName>
        <fullName evidence="4">Integral membrane protein</fullName>
    </recommendedName>
</protein>
<feature type="transmembrane region" description="Helical" evidence="1">
    <location>
        <begin position="289"/>
        <end position="309"/>
    </location>
</feature>
<proteinExistence type="predicted"/>
<keyword evidence="1" id="KW-0812">Transmembrane</keyword>
<dbReference type="EMBL" id="CAJVRC010000843">
    <property type="protein sequence ID" value="CAG8890834.1"/>
    <property type="molecule type" value="Genomic_DNA"/>
</dbReference>
<dbReference type="AlphaFoldDB" id="A0A9W4K508"/>
<accession>A0A9W4K508</accession>
<evidence type="ECO:0000313" key="3">
    <source>
        <dbReference type="Proteomes" id="UP001154252"/>
    </source>
</evidence>
<evidence type="ECO:0000256" key="1">
    <source>
        <dbReference type="SAM" id="Phobius"/>
    </source>
</evidence>
<name>A0A9W4K508_9EURO</name>
<evidence type="ECO:0008006" key="4">
    <source>
        <dbReference type="Google" id="ProtNLM"/>
    </source>
</evidence>
<keyword evidence="1" id="KW-1133">Transmembrane helix</keyword>
<dbReference type="InterPro" id="IPR029675">
    <property type="entry name" value="PGAP4"/>
</dbReference>
<comment type="caution">
    <text evidence="2">The sequence shown here is derived from an EMBL/GenBank/DDBJ whole genome shotgun (WGS) entry which is preliminary data.</text>
</comment>
<feature type="transmembrane region" description="Helical" evidence="1">
    <location>
        <begin position="321"/>
        <end position="343"/>
    </location>
</feature>
<organism evidence="2 3">
    <name type="scientific">Penicillium egyptiacum</name>
    <dbReference type="NCBI Taxonomy" id="1303716"/>
    <lineage>
        <taxon>Eukaryota</taxon>
        <taxon>Fungi</taxon>
        <taxon>Dikarya</taxon>
        <taxon>Ascomycota</taxon>
        <taxon>Pezizomycotina</taxon>
        <taxon>Eurotiomycetes</taxon>
        <taxon>Eurotiomycetidae</taxon>
        <taxon>Eurotiales</taxon>
        <taxon>Aspergillaceae</taxon>
        <taxon>Penicillium</taxon>
    </lineage>
</organism>
<dbReference type="PANTHER" id="PTHR31410">
    <property type="entry name" value="TRANSMEMBRANE PROTEIN 246"/>
    <property type="match status" value="1"/>
</dbReference>
<keyword evidence="3" id="KW-1185">Reference proteome</keyword>
<sequence length="473" mass="53622">MLIDLFIGRKYPWIFCRPNLDLVTLILAFTMILNRLIPTSGLSAITSVQVLRSFLFFLLFYVLLIMVARRQSSRDPTSIFFDPTKAYDPVYSAIRLEQAAFFIDAANNDTEPQIPGGPRQPKFCLGIATIARKGARYFQATVGTFLEGLSEEERAEIHLILFIAHTDPSQHPAYAEPWLYKLADQVLLYNASEVDVDRIRSLETDDAKIAGREKALFDYTYLLKACANIDTPYVIMLEDDLVALDGWYHRTQTALSSAEEQTREMGAANWLYLRLFYTEELFGWNAEEWLTYLLFSILVVCLVVCVLLVSRKYNAYARSVLPNMTILLLSGIFTPLLIGLFFAMGRVTVLPRPNGVHQMSKFGCCSQAFVFPKSRIPELVGLYTSKRIGYVDTLTEEYANARNEIRWAVSPSLVQHVGRKSSKGAHNDVSSHVKIKSKADLTVVEKLWNFEFEMNDAEALRAEHDAVKERAGS</sequence>
<evidence type="ECO:0000313" key="2">
    <source>
        <dbReference type="EMBL" id="CAG8890834.1"/>
    </source>
</evidence>
<dbReference type="GO" id="GO:0016757">
    <property type="term" value="F:glycosyltransferase activity"/>
    <property type="evidence" value="ECO:0007669"/>
    <property type="project" value="InterPro"/>
</dbReference>
<dbReference type="GO" id="GO:0000139">
    <property type="term" value="C:Golgi membrane"/>
    <property type="evidence" value="ECO:0007669"/>
    <property type="project" value="InterPro"/>
</dbReference>
<dbReference type="CDD" id="cd22189">
    <property type="entry name" value="PGAP4-like_fungal"/>
    <property type="match status" value="1"/>
</dbReference>
<keyword evidence="1" id="KW-0472">Membrane</keyword>
<feature type="transmembrane region" description="Helical" evidence="1">
    <location>
        <begin position="20"/>
        <end position="37"/>
    </location>
</feature>
<feature type="transmembrane region" description="Helical" evidence="1">
    <location>
        <begin position="49"/>
        <end position="68"/>
    </location>
</feature>
<gene>
    <name evidence="2" type="ORF">PEGY_LOCUS2517</name>
</gene>
<dbReference type="OrthoDB" id="2016523at2759"/>
<dbReference type="GO" id="GO:0006506">
    <property type="term" value="P:GPI anchor biosynthetic process"/>
    <property type="evidence" value="ECO:0007669"/>
    <property type="project" value="InterPro"/>
</dbReference>
<dbReference type="Proteomes" id="UP001154252">
    <property type="component" value="Unassembled WGS sequence"/>
</dbReference>
<dbReference type="PANTHER" id="PTHR31410:SF1">
    <property type="entry name" value="POST-GPI ATTACHMENT TO PROTEINS FACTOR 4"/>
    <property type="match status" value="1"/>
</dbReference>